<dbReference type="GO" id="GO:0015031">
    <property type="term" value="P:protein transport"/>
    <property type="evidence" value="ECO:0007669"/>
    <property type="project" value="UniProtKB-KW"/>
</dbReference>
<accession>A0A8J4LLJ5</accession>
<dbReference type="PROSITE" id="PS50219">
    <property type="entry name" value="CNH"/>
    <property type="match status" value="1"/>
</dbReference>
<dbReference type="GO" id="GO:0016020">
    <property type="term" value="C:membrane"/>
    <property type="evidence" value="ECO:0007669"/>
    <property type="project" value="TreeGrafter"/>
</dbReference>
<dbReference type="InterPro" id="IPR011044">
    <property type="entry name" value="Quino_amine_DH_bsu"/>
</dbReference>
<evidence type="ECO:0000313" key="8">
    <source>
        <dbReference type="Proteomes" id="UP000722791"/>
    </source>
</evidence>
<dbReference type="PANTHER" id="PTHR12894">
    <property type="entry name" value="CNH DOMAIN CONTAINING"/>
    <property type="match status" value="1"/>
</dbReference>
<dbReference type="InterPro" id="IPR019452">
    <property type="entry name" value="VPS39/TGF_beta_rcpt-assoc_1"/>
</dbReference>
<feature type="region of interest" description="Disordered" evidence="5">
    <location>
        <begin position="890"/>
        <end position="1050"/>
    </location>
</feature>
<gene>
    <name evidence="7" type="ORF">Vretimale_6786</name>
</gene>
<dbReference type="GO" id="GO:0034058">
    <property type="term" value="P:endosomal vesicle fusion"/>
    <property type="evidence" value="ECO:0007669"/>
    <property type="project" value="TreeGrafter"/>
</dbReference>
<keyword evidence="4" id="KW-0653">Protein transport</keyword>
<dbReference type="EMBL" id="BNCQ01000010">
    <property type="protein sequence ID" value="GIM02047.1"/>
    <property type="molecule type" value="Genomic_DNA"/>
</dbReference>
<feature type="compositionally biased region" description="Polar residues" evidence="5">
    <location>
        <begin position="939"/>
        <end position="951"/>
    </location>
</feature>
<reference evidence="7" key="1">
    <citation type="journal article" date="2021" name="Proc. Natl. Acad. Sci. U.S.A.">
        <title>Three genomes in the algal genus Volvox reveal the fate of a haploid sex-determining region after a transition to homothallism.</title>
        <authorList>
            <person name="Yamamoto K."/>
            <person name="Hamaji T."/>
            <person name="Kawai-Toyooka H."/>
            <person name="Matsuzaki R."/>
            <person name="Takahashi F."/>
            <person name="Nishimura Y."/>
            <person name="Kawachi M."/>
            <person name="Noguchi H."/>
            <person name="Minakuchi Y."/>
            <person name="Umen J.G."/>
            <person name="Toyoda A."/>
            <person name="Nozaki H."/>
        </authorList>
    </citation>
    <scope>NUCLEOTIDE SEQUENCE</scope>
    <source>
        <strain evidence="7">NIES-3785</strain>
    </source>
</reference>
<dbReference type="InterPro" id="IPR032914">
    <property type="entry name" value="Vam6/VPS39/TRAP1"/>
</dbReference>
<evidence type="ECO:0000256" key="1">
    <source>
        <dbReference type="ARBA" id="ARBA00004496"/>
    </source>
</evidence>
<evidence type="ECO:0000256" key="3">
    <source>
        <dbReference type="ARBA" id="ARBA00022490"/>
    </source>
</evidence>
<proteinExistence type="predicted"/>
<keyword evidence="2" id="KW-0813">Transport</keyword>
<feature type="region of interest" description="Disordered" evidence="5">
    <location>
        <begin position="503"/>
        <end position="539"/>
    </location>
</feature>
<evidence type="ECO:0000259" key="6">
    <source>
        <dbReference type="PROSITE" id="PS50219"/>
    </source>
</evidence>
<evidence type="ECO:0000256" key="2">
    <source>
        <dbReference type="ARBA" id="ARBA00022448"/>
    </source>
</evidence>
<feature type="compositionally biased region" description="Low complexity" evidence="5">
    <location>
        <begin position="1033"/>
        <end position="1050"/>
    </location>
</feature>
<name>A0A8J4LLJ5_9CHLO</name>
<feature type="compositionally biased region" description="Low complexity" evidence="5">
    <location>
        <begin position="890"/>
        <end position="928"/>
    </location>
</feature>
<dbReference type="Pfam" id="PF00780">
    <property type="entry name" value="CNH"/>
    <property type="match status" value="1"/>
</dbReference>
<evidence type="ECO:0000256" key="5">
    <source>
        <dbReference type="SAM" id="MobiDB-lite"/>
    </source>
</evidence>
<sequence length="1438" mass="150406">MEPKSYEAFRVQSIIETLPGNQRVESLCHWNGYLLVGLQDGTIVQFSGQQGEGPWQVVRGHRSLERKAVVQMAAVQLAKRPLLLTLTEDGVNLLTLPDMKLKFQPMGSRGASMFAWSEENQLLAVAVRRKVILYHLHGSDLLDSGERTAPDLVSTMVWVSAGVLLLGMRRQYVLLNTTTGTVIEVGLTGSAPHPLGVLCPGGREMLLVRDCSTFYHNTADGRFSRRRHLQWSEPLLALAAAGQHAVAVTSNGLEVRSLRRVAEGHVVQRVLLPESQRPVPPAVSEDGSLFVVAPGPATASAPAGAHATAATTASSGTASNTILRLMPVPLEEQAHTLAKMGEYGEALALAALLDDEGEGEACAIGRDSGGGAPSVAGSESGFGEGGRTNVCPSSGRRELLEERLRLAYGHYLFQEGEYDEGMAQLALCKSTTALVLLRLFPSLVPPKFKHYLPTHAAGQLLPEVSEPTGEAYATAVSQLLPYVLSHRTRAMNALADEEVAAAASVHSGATRREEGLAKERTKGSESNEKEGKEDGLVGPQTAANGTAFMNGSAIVKALQVQVGAPSISLPVSPSGGGGAATGSNCVQQTASVASLATATATSTRGDAEPASSSVGGAAESIPFDVGMLSFPPPPPPRELLVILDTAIVRIMVAMPDSGSLLRFLQMHNYVDLQEGEKALEESGMYAELAALYKFNGCHEKGLELLRKLSQDPGSLSRPARGAAADLPGLPGVWAAVRYMVSLSAADAAVIQRHAGWILAADAEAGLSALLHMRPPLHPSLALSILNQHSAHYCGLYLETALQIGVALPQDYHNELLLIYLRDILSKEPLSSSRASNHSGEELKELLLSHRPDPDQPPVLFPEDLAHALLKPTPSSAAMVVRRFASAPASSAGTPAVMSRVGSRSSMQSGGGAAAAQAAAQAAVPGRGATAPPRSGRDSVASTEENGGSSVSDDADEVEVRASSPEVAAQRPLKPVKLNGHDMARRLRRPRGRSAAAELPAKALETDHPRRPRRPRRSSADTLGSFPGGKPPLSASQGAAEAAAARSPSGGMDVGVSTVASAVAAAAAGPSLYQRLRDLVYTSPYIDPGYVLDKLPLGELLEIRALMLERLGNHREALRLYVHALRDLAAAEAYCDRVYTAAVVATGCAAAAAPPPLLTSGGGAGPTGPGGAVAALDAGILGDLAHPGEIYLELVRALYDGAESCPSARAMAMMGGGVTVAGAGTGTGGHAGAEMGPNWLLPAPSREVEGKREPQLDPVTWQSLSRLLSRKCDRLDPMQVLDMLPYGVAVTDVLPWLEGALRYTLEARRNLAVLRQLRRSENLTALEDAVRMRQQRIIVTSERACSLCHKRLGGAAFVSYPGGLLAHYSCHMRHTGGYGSAEPASGGGGGAAAAAFLSAEGLGGSGGGHIGAQVVEWQHGGARGLRGPSAGGAEVVAWA</sequence>
<comment type="subcellular location">
    <subcellularLocation>
        <location evidence="1">Cytoplasm</location>
    </subcellularLocation>
</comment>
<dbReference type="InterPro" id="IPR001180">
    <property type="entry name" value="CNH_dom"/>
</dbReference>
<dbReference type="Pfam" id="PF10366">
    <property type="entry name" value="Vps39_1"/>
    <property type="match status" value="1"/>
</dbReference>
<feature type="region of interest" description="Disordered" evidence="5">
    <location>
        <begin position="366"/>
        <end position="389"/>
    </location>
</feature>
<protein>
    <recommendedName>
        <fullName evidence="6">CNH domain-containing protein</fullName>
    </recommendedName>
</protein>
<dbReference type="SUPFAM" id="SSF50969">
    <property type="entry name" value="YVTN repeat-like/Quinoprotein amine dehydrogenase"/>
    <property type="match status" value="1"/>
</dbReference>
<evidence type="ECO:0000313" key="7">
    <source>
        <dbReference type="EMBL" id="GIM02047.1"/>
    </source>
</evidence>
<evidence type="ECO:0000256" key="4">
    <source>
        <dbReference type="ARBA" id="ARBA00022927"/>
    </source>
</evidence>
<organism evidence="7 8">
    <name type="scientific">Volvox reticuliferus</name>
    <dbReference type="NCBI Taxonomy" id="1737510"/>
    <lineage>
        <taxon>Eukaryota</taxon>
        <taxon>Viridiplantae</taxon>
        <taxon>Chlorophyta</taxon>
        <taxon>core chlorophytes</taxon>
        <taxon>Chlorophyceae</taxon>
        <taxon>CS clade</taxon>
        <taxon>Chlamydomonadales</taxon>
        <taxon>Volvocaceae</taxon>
        <taxon>Volvox</taxon>
    </lineage>
</organism>
<dbReference type="GO" id="GO:0005737">
    <property type="term" value="C:cytoplasm"/>
    <property type="evidence" value="ECO:0007669"/>
    <property type="project" value="UniProtKB-SubCell"/>
</dbReference>
<dbReference type="InterPro" id="IPR019453">
    <property type="entry name" value="VPS39/TGFA1_Znf"/>
</dbReference>
<dbReference type="Pfam" id="PF10367">
    <property type="entry name" value="zf-Vps39_C"/>
    <property type="match status" value="1"/>
</dbReference>
<dbReference type="GO" id="GO:0006914">
    <property type="term" value="P:autophagy"/>
    <property type="evidence" value="ECO:0007669"/>
    <property type="project" value="TreeGrafter"/>
</dbReference>
<feature type="compositionally biased region" description="Basic and acidic residues" evidence="5">
    <location>
        <begin position="510"/>
        <end position="535"/>
    </location>
</feature>
<dbReference type="Proteomes" id="UP000722791">
    <property type="component" value="Unassembled WGS sequence"/>
</dbReference>
<keyword evidence="3" id="KW-0963">Cytoplasm</keyword>
<dbReference type="PANTHER" id="PTHR12894:SF27">
    <property type="entry name" value="TRANSFORMING GROWTH FACTOR-BETA RECEPTOR-ASSOCIATED PROTEIN 1"/>
    <property type="match status" value="1"/>
</dbReference>
<feature type="domain" description="CNH" evidence="6">
    <location>
        <begin position="21"/>
        <end position="285"/>
    </location>
</feature>
<comment type="caution">
    <text evidence="7">The sequence shown here is derived from an EMBL/GenBank/DDBJ whole genome shotgun (WGS) entry which is preliminary data.</text>
</comment>